<keyword evidence="2" id="KW-1185">Reference proteome</keyword>
<gene>
    <name evidence="1" type="ORF">PUN28_014866</name>
</gene>
<proteinExistence type="predicted"/>
<evidence type="ECO:0000313" key="1">
    <source>
        <dbReference type="EMBL" id="KAL0107889.1"/>
    </source>
</evidence>
<comment type="caution">
    <text evidence="1">The sequence shown here is derived from an EMBL/GenBank/DDBJ whole genome shotgun (WGS) entry which is preliminary data.</text>
</comment>
<evidence type="ECO:0000313" key="2">
    <source>
        <dbReference type="Proteomes" id="UP001430953"/>
    </source>
</evidence>
<sequence>MSQFKDIFKASSEQIRRSHNVSFFLLSSFISSRKSPQLFGSSRRRTRSYRSKRNVMQIPCFYQIALAGINIQTTYRYRERFLS</sequence>
<organism evidence="1 2">
    <name type="scientific">Cardiocondyla obscurior</name>
    <dbReference type="NCBI Taxonomy" id="286306"/>
    <lineage>
        <taxon>Eukaryota</taxon>
        <taxon>Metazoa</taxon>
        <taxon>Ecdysozoa</taxon>
        <taxon>Arthropoda</taxon>
        <taxon>Hexapoda</taxon>
        <taxon>Insecta</taxon>
        <taxon>Pterygota</taxon>
        <taxon>Neoptera</taxon>
        <taxon>Endopterygota</taxon>
        <taxon>Hymenoptera</taxon>
        <taxon>Apocrita</taxon>
        <taxon>Aculeata</taxon>
        <taxon>Formicoidea</taxon>
        <taxon>Formicidae</taxon>
        <taxon>Myrmicinae</taxon>
        <taxon>Cardiocondyla</taxon>
    </lineage>
</organism>
<dbReference type="Proteomes" id="UP001430953">
    <property type="component" value="Unassembled WGS sequence"/>
</dbReference>
<dbReference type="AlphaFoldDB" id="A0AAW2EVW2"/>
<reference evidence="1 2" key="1">
    <citation type="submission" date="2023-03" db="EMBL/GenBank/DDBJ databases">
        <title>High recombination rates correlate with genetic variation in Cardiocondyla obscurior ants.</title>
        <authorList>
            <person name="Errbii M."/>
        </authorList>
    </citation>
    <scope>NUCLEOTIDE SEQUENCE [LARGE SCALE GENOMIC DNA]</scope>
    <source>
        <strain evidence="1">Alpha-2009</strain>
        <tissue evidence="1">Whole body</tissue>
    </source>
</reference>
<accession>A0AAW2EVW2</accession>
<dbReference type="EMBL" id="JADYXP020000016">
    <property type="protein sequence ID" value="KAL0107889.1"/>
    <property type="molecule type" value="Genomic_DNA"/>
</dbReference>
<name>A0AAW2EVW2_9HYME</name>
<protein>
    <submittedName>
        <fullName evidence="1">Uncharacterized protein</fullName>
    </submittedName>
</protein>